<sequence length="75" mass="8772">MLSILHALLLTPQRLHYWGKNINFYFSCQKYLLPKGITYTQTFLTLKILIGVKIRSVTFAVATYDEIYNLDTLGW</sequence>
<keyword evidence="2" id="KW-1185">Reference proteome</keyword>
<evidence type="ECO:0000313" key="2">
    <source>
        <dbReference type="Proteomes" id="UP000694414"/>
    </source>
</evidence>
<accession>A0A8C9AKM1</accession>
<protein>
    <submittedName>
        <fullName evidence="1">Uncharacterized protein</fullName>
    </submittedName>
</protein>
<organism evidence="1 2">
    <name type="scientific">Prolemur simus</name>
    <name type="common">Greater bamboo lemur</name>
    <name type="synonym">Hapalemur simus</name>
    <dbReference type="NCBI Taxonomy" id="1328070"/>
    <lineage>
        <taxon>Eukaryota</taxon>
        <taxon>Metazoa</taxon>
        <taxon>Chordata</taxon>
        <taxon>Craniata</taxon>
        <taxon>Vertebrata</taxon>
        <taxon>Euteleostomi</taxon>
        <taxon>Mammalia</taxon>
        <taxon>Eutheria</taxon>
        <taxon>Euarchontoglires</taxon>
        <taxon>Primates</taxon>
        <taxon>Strepsirrhini</taxon>
        <taxon>Lemuriformes</taxon>
        <taxon>Lemuridae</taxon>
        <taxon>Prolemur</taxon>
    </lineage>
</organism>
<proteinExistence type="predicted"/>
<reference evidence="1" key="1">
    <citation type="submission" date="2025-08" db="UniProtKB">
        <authorList>
            <consortium name="Ensembl"/>
        </authorList>
    </citation>
    <scope>IDENTIFICATION</scope>
</reference>
<dbReference type="AlphaFoldDB" id="A0A8C9AKM1"/>
<evidence type="ECO:0000313" key="1">
    <source>
        <dbReference type="Ensembl" id="ENSPSMP00000034828.1"/>
    </source>
</evidence>
<reference evidence="1" key="2">
    <citation type="submission" date="2025-09" db="UniProtKB">
        <authorList>
            <consortium name="Ensembl"/>
        </authorList>
    </citation>
    <scope>IDENTIFICATION</scope>
</reference>
<dbReference type="Proteomes" id="UP000694414">
    <property type="component" value="Unplaced"/>
</dbReference>
<dbReference type="Ensembl" id="ENSPSMT00000040148.1">
    <property type="protein sequence ID" value="ENSPSMP00000034828.1"/>
    <property type="gene ID" value="ENSPSMG00000023988.1"/>
</dbReference>
<name>A0A8C9AKM1_PROSS</name>